<dbReference type="EMBL" id="JARJLG010000123">
    <property type="protein sequence ID" value="KAJ7741420.1"/>
    <property type="molecule type" value="Genomic_DNA"/>
</dbReference>
<organism evidence="1 2">
    <name type="scientific">Mycena maculata</name>
    <dbReference type="NCBI Taxonomy" id="230809"/>
    <lineage>
        <taxon>Eukaryota</taxon>
        <taxon>Fungi</taxon>
        <taxon>Dikarya</taxon>
        <taxon>Basidiomycota</taxon>
        <taxon>Agaricomycotina</taxon>
        <taxon>Agaricomycetes</taxon>
        <taxon>Agaricomycetidae</taxon>
        <taxon>Agaricales</taxon>
        <taxon>Marasmiineae</taxon>
        <taxon>Mycenaceae</taxon>
        <taxon>Mycena</taxon>
    </lineage>
</organism>
<sequence>MRRNHRRACLSGGSHCRCHLRHPSAECLEARFGCYHAHLRHGEGNREAALDLAAHANTVTKCIVDRAAGMHDTSATIDKEALVALKLTLDDVYSYLTALKKPRRRITSWILANQEKDRVARLNSALVVFVDGNCQHGARGALEHAHRRCACIHHRAHGRQSHRYPR</sequence>
<name>A0AAD7IGY9_9AGAR</name>
<protein>
    <submittedName>
        <fullName evidence="1">Uncharacterized protein</fullName>
    </submittedName>
</protein>
<dbReference type="Proteomes" id="UP001215280">
    <property type="component" value="Unassembled WGS sequence"/>
</dbReference>
<comment type="caution">
    <text evidence="1">The sequence shown here is derived from an EMBL/GenBank/DDBJ whole genome shotgun (WGS) entry which is preliminary data.</text>
</comment>
<gene>
    <name evidence="1" type="ORF">DFH07DRAFT_57371</name>
</gene>
<evidence type="ECO:0000313" key="1">
    <source>
        <dbReference type="EMBL" id="KAJ7741420.1"/>
    </source>
</evidence>
<accession>A0AAD7IGY9</accession>
<evidence type="ECO:0000313" key="2">
    <source>
        <dbReference type="Proteomes" id="UP001215280"/>
    </source>
</evidence>
<reference evidence="1" key="1">
    <citation type="submission" date="2023-03" db="EMBL/GenBank/DDBJ databases">
        <title>Massive genome expansion in bonnet fungi (Mycena s.s.) driven by repeated elements and novel gene families across ecological guilds.</title>
        <authorList>
            <consortium name="Lawrence Berkeley National Laboratory"/>
            <person name="Harder C.B."/>
            <person name="Miyauchi S."/>
            <person name="Viragh M."/>
            <person name="Kuo A."/>
            <person name="Thoen E."/>
            <person name="Andreopoulos B."/>
            <person name="Lu D."/>
            <person name="Skrede I."/>
            <person name="Drula E."/>
            <person name="Henrissat B."/>
            <person name="Morin E."/>
            <person name="Kohler A."/>
            <person name="Barry K."/>
            <person name="LaButti K."/>
            <person name="Morin E."/>
            <person name="Salamov A."/>
            <person name="Lipzen A."/>
            <person name="Mereny Z."/>
            <person name="Hegedus B."/>
            <person name="Baldrian P."/>
            <person name="Stursova M."/>
            <person name="Weitz H."/>
            <person name="Taylor A."/>
            <person name="Grigoriev I.V."/>
            <person name="Nagy L.G."/>
            <person name="Martin F."/>
            <person name="Kauserud H."/>
        </authorList>
    </citation>
    <scope>NUCLEOTIDE SEQUENCE</scope>
    <source>
        <strain evidence="1">CBHHK188m</strain>
    </source>
</reference>
<dbReference type="AlphaFoldDB" id="A0AAD7IGY9"/>
<keyword evidence="2" id="KW-1185">Reference proteome</keyword>
<proteinExistence type="predicted"/>